<proteinExistence type="predicted"/>
<accession>A0ACC3B4K5</accession>
<name>A0ACC3B4K5_9EURO</name>
<evidence type="ECO:0000313" key="1">
    <source>
        <dbReference type="EMBL" id="KAK1145358.1"/>
    </source>
</evidence>
<gene>
    <name evidence="1" type="ORF">N8T08_004233</name>
</gene>
<protein>
    <submittedName>
        <fullName evidence="1">Uncharacterized protein</fullName>
    </submittedName>
</protein>
<dbReference type="EMBL" id="JAOPJF010000024">
    <property type="protein sequence ID" value="KAK1145358.1"/>
    <property type="molecule type" value="Genomic_DNA"/>
</dbReference>
<keyword evidence="2" id="KW-1185">Reference proteome</keyword>
<evidence type="ECO:0000313" key="2">
    <source>
        <dbReference type="Proteomes" id="UP001177260"/>
    </source>
</evidence>
<sequence length="1350" mass="149235">MASSIDSWIAPLVENCLSVRWKASEVEDDGSNLRFVNVPQQIALINSWATGDETPTLNVTDFRTQIDAILGRDSMEAYKRESPNRPFDKDTVRGHYLKLVDFEVVFEYSISQPKLHLYVTRFEVALDERPFKGPPQGKGVKRTQSLQKCMRKVFSEIKSRERNHDSLADTSSLNEPPQTQANGVSHMDDTQAFLASQVQSMFHAPRPSTGSKNSENGSTSSNKLLGLLGSNSKSTDPRLATSHSLKATSTSAGRARSIETERSGQAHSNEPQTADSDTRGTNMENMRKSAPVLASRPVAMDENPGAANAACQPSMDEREQPSSQLRKPDDSNKRSVEVAESEEDNRYSKSPLNKPEKNTADKTTSGTKRSPNLQESRNKDPWDGMTKIHRRDVTIPKNQAVLFEQHNLHWVPPVTGDRMPHGHVPPPLLKQWNDIAYQRSRFSKAEEWKAAVTQSVEPVDSHEPSPDASSSSSESDSDGPYSWDGSPERDVRPRQQLPADSSPAERRPPRVIVAQAGRGNNNLLSNPDTQREQDPPRNNQNAQDHGNVNGITIVAKTQPLDVEDAAQDRQPVSDEESDDSMMDTSVPCPLGAPGSQQSYFHSQSEVEITSSGPSLPGHQEQVQVVETPAGHFNRHQPANANKDKADPVASSERITTTPQAKSSSQSRVLNTYASNLPGTQDTQGFSNASQGSGFHEVDIMATQLSNGSWQPQNDAASPHLSMAVPASTSQSDGSSKPFSSHNEVLSSNPSGESAENASDIPNSAQDPPVEHTTKLPLKRFASELDVGEQTPAKRHRPVQQPRVIKEPTPSVIFRRQSYIGGSSNHVEAQRIYEKFRSDYPLYAGDFLHFTELCFKLRAIRAKGDLKRSFLWDDFVIQHLKEYQQHAEQTQSQDTKSQEYEEYFASNFSRPSFKKRSLTADGIEVAASQYMPAGQTDAAASPAKPQMGTSFTGSLADKFSNLQAHSFGPSTQDLQSDTDDEKMSVAMSSPTPYERTKWYTPDENPSGRGDREDTQASNPEAAEREQDTEHDVAHGVEGAGAAEVVGVESNSNAEHPQDVEMAEAGVTTGVKDGHEEQEATVASIEVEILEADAKKPGMNEDDQRREDVEMTELADEAEETRNVETATEVASTTQVLEIHQDAEESKAVEIAEAADVSQNIMSDEVDPDVEDTWASKYSRETTDDAEDTDASGVAEFIEEADVIQETQEYENTDEFDQGDDFMYETHETASIELGDSGPATAVRVSEAPEEHELLEIPAFDVEPEGEPEIDPEGEHDTQPDNKPKAKSINEGWFRSLRHIYERLPDPVWSDDYNTPFKKWARADQNVFKERQRRGGAHIPVDEKGVIQRFNY</sequence>
<comment type="caution">
    <text evidence="1">The sequence shown here is derived from an EMBL/GenBank/DDBJ whole genome shotgun (WGS) entry which is preliminary data.</text>
</comment>
<organism evidence="1 2">
    <name type="scientific">Aspergillus melleus</name>
    <dbReference type="NCBI Taxonomy" id="138277"/>
    <lineage>
        <taxon>Eukaryota</taxon>
        <taxon>Fungi</taxon>
        <taxon>Dikarya</taxon>
        <taxon>Ascomycota</taxon>
        <taxon>Pezizomycotina</taxon>
        <taxon>Eurotiomycetes</taxon>
        <taxon>Eurotiomycetidae</taxon>
        <taxon>Eurotiales</taxon>
        <taxon>Aspergillaceae</taxon>
        <taxon>Aspergillus</taxon>
        <taxon>Aspergillus subgen. Circumdati</taxon>
    </lineage>
</organism>
<reference evidence="1 2" key="1">
    <citation type="journal article" date="2023" name="ACS Omega">
        <title>Identification of the Neoaspergillic Acid Biosynthesis Gene Cluster by Establishing an In Vitro CRISPR-Ribonucleoprotein Genetic System in Aspergillus melleus.</title>
        <authorList>
            <person name="Yuan B."/>
            <person name="Grau M.F."/>
            <person name="Murata R.M."/>
            <person name="Torok T."/>
            <person name="Venkateswaran K."/>
            <person name="Stajich J.E."/>
            <person name="Wang C.C.C."/>
        </authorList>
    </citation>
    <scope>NUCLEOTIDE SEQUENCE [LARGE SCALE GENOMIC DNA]</scope>
    <source>
        <strain evidence="1 2">IMV 1140</strain>
    </source>
</reference>
<dbReference type="Proteomes" id="UP001177260">
    <property type="component" value="Unassembled WGS sequence"/>
</dbReference>